<name>A0A024FUV2_9STRA</name>
<sequence>MICDGLIEMKTKRERYFEANDKNVFPTLKNEFKFAFFAAFLRIQGNETSDQIAQMETALRDQFYAFETQHWTHYVADAHHISLIVGKNGRETISQIADATGARLRVIREHQAAELEIIGTAIQVGNARVQVYEILQTHYQRVLDLDSLSIACLIGKKGEWIKALREEHLATTISISVKLGHVRVKANASEPLDACVHAILNVLYTI</sequence>
<evidence type="ECO:0000313" key="2">
    <source>
        <dbReference type="EMBL" id="CCI10419.1"/>
    </source>
</evidence>
<dbReference type="SMART" id="SM00322">
    <property type="entry name" value="KH"/>
    <property type="match status" value="2"/>
</dbReference>
<comment type="caution">
    <text evidence="2">The sequence shown here is derived from an EMBL/GenBank/DDBJ whole genome shotgun (WGS) entry which is preliminary data.</text>
</comment>
<organism evidence="2 3">
    <name type="scientific">Albugo candida</name>
    <dbReference type="NCBI Taxonomy" id="65357"/>
    <lineage>
        <taxon>Eukaryota</taxon>
        <taxon>Sar</taxon>
        <taxon>Stramenopiles</taxon>
        <taxon>Oomycota</taxon>
        <taxon>Peronosporomycetes</taxon>
        <taxon>Albuginales</taxon>
        <taxon>Albuginaceae</taxon>
        <taxon>Albugo</taxon>
    </lineage>
</organism>
<proteinExistence type="predicted"/>
<gene>
    <name evidence="2" type="ORF">BN9_097730</name>
</gene>
<dbReference type="AlphaFoldDB" id="A0A024FUV2"/>
<dbReference type="STRING" id="65357.A0A024FUV2"/>
<dbReference type="InterPro" id="IPR004088">
    <property type="entry name" value="KH_dom_type_1"/>
</dbReference>
<feature type="domain" description="K Homology" evidence="1">
    <location>
        <begin position="137"/>
        <end position="204"/>
    </location>
</feature>
<feature type="domain" description="K Homology" evidence="1">
    <location>
        <begin position="69"/>
        <end position="136"/>
    </location>
</feature>
<dbReference type="InterPro" id="IPR036612">
    <property type="entry name" value="KH_dom_type_1_sf"/>
</dbReference>
<dbReference type="EMBL" id="CAIX01000237">
    <property type="protein sequence ID" value="CCI10419.1"/>
    <property type="molecule type" value="Genomic_DNA"/>
</dbReference>
<dbReference type="OrthoDB" id="10027144at2759"/>
<dbReference type="Gene3D" id="3.30.1370.10">
    <property type="entry name" value="K Homology domain, type 1"/>
    <property type="match status" value="1"/>
</dbReference>
<keyword evidence="3" id="KW-1185">Reference proteome</keyword>
<reference evidence="2 3" key="1">
    <citation type="submission" date="2012-05" db="EMBL/GenBank/DDBJ databases">
        <title>Recombination and specialization in a pathogen metapopulation.</title>
        <authorList>
            <person name="Gardiner A."/>
            <person name="Kemen E."/>
            <person name="Schultz-Larsen T."/>
            <person name="MacLean D."/>
            <person name="Van Oosterhout C."/>
            <person name="Jones J.D.G."/>
        </authorList>
    </citation>
    <scope>NUCLEOTIDE SEQUENCE [LARGE SCALE GENOMIC DNA]</scope>
    <source>
        <strain evidence="2 3">Ac Nc2</strain>
    </source>
</reference>
<dbReference type="InParanoid" id="A0A024FUV2"/>
<evidence type="ECO:0000313" key="3">
    <source>
        <dbReference type="Proteomes" id="UP000053237"/>
    </source>
</evidence>
<dbReference type="GO" id="GO:0003723">
    <property type="term" value="F:RNA binding"/>
    <property type="evidence" value="ECO:0007669"/>
    <property type="project" value="InterPro"/>
</dbReference>
<dbReference type="Proteomes" id="UP000053237">
    <property type="component" value="Unassembled WGS sequence"/>
</dbReference>
<dbReference type="InterPro" id="IPR004087">
    <property type="entry name" value="KH_dom"/>
</dbReference>
<dbReference type="Pfam" id="PF00013">
    <property type="entry name" value="KH_1"/>
    <property type="match status" value="1"/>
</dbReference>
<evidence type="ECO:0000259" key="1">
    <source>
        <dbReference type="SMART" id="SM00322"/>
    </source>
</evidence>
<dbReference type="SUPFAM" id="SSF54791">
    <property type="entry name" value="Eukaryotic type KH-domain (KH-domain type I)"/>
    <property type="match status" value="1"/>
</dbReference>
<protein>
    <recommendedName>
        <fullName evidence="1">K Homology domain-containing protein</fullName>
    </recommendedName>
</protein>
<accession>A0A024FUV2</accession>